<dbReference type="EMBL" id="CADCUS010000223">
    <property type="protein sequence ID" value="CAA9401811.1"/>
    <property type="molecule type" value="Genomic_DNA"/>
</dbReference>
<name>A0A6J4NZD6_9PSEU</name>
<evidence type="ECO:0000313" key="2">
    <source>
        <dbReference type="EMBL" id="CAA9401811.1"/>
    </source>
</evidence>
<feature type="region of interest" description="Disordered" evidence="1">
    <location>
        <begin position="1"/>
        <end position="34"/>
    </location>
</feature>
<evidence type="ECO:0000256" key="1">
    <source>
        <dbReference type="SAM" id="MobiDB-lite"/>
    </source>
</evidence>
<proteinExistence type="predicted"/>
<dbReference type="AlphaFoldDB" id="A0A6J4NZD6"/>
<feature type="non-terminal residue" evidence="2">
    <location>
        <position position="34"/>
    </location>
</feature>
<protein>
    <submittedName>
        <fullName evidence="2">Uncharacterized protein</fullName>
    </submittedName>
</protein>
<feature type="compositionally biased region" description="Low complexity" evidence="1">
    <location>
        <begin position="13"/>
        <end position="22"/>
    </location>
</feature>
<feature type="compositionally biased region" description="Gly residues" evidence="1">
    <location>
        <begin position="1"/>
        <end position="12"/>
    </location>
</feature>
<feature type="compositionally biased region" description="Basic residues" evidence="1">
    <location>
        <begin position="23"/>
        <end position="34"/>
    </location>
</feature>
<accession>A0A6J4NZD6</accession>
<feature type="non-terminal residue" evidence="2">
    <location>
        <position position="1"/>
    </location>
</feature>
<reference evidence="2" key="1">
    <citation type="submission" date="2020-02" db="EMBL/GenBank/DDBJ databases">
        <authorList>
            <person name="Meier V. D."/>
        </authorList>
    </citation>
    <scope>NUCLEOTIDE SEQUENCE</scope>
    <source>
        <strain evidence="2">AVDCRST_MAG66</strain>
    </source>
</reference>
<organism evidence="2">
    <name type="scientific">uncultured Pseudonocardia sp</name>
    <dbReference type="NCBI Taxonomy" id="211455"/>
    <lineage>
        <taxon>Bacteria</taxon>
        <taxon>Bacillati</taxon>
        <taxon>Actinomycetota</taxon>
        <taxon>Actinomycetes</taxon>
        <taxon>Pseudonocardiales</taxon>
        <taxon>Pseudonocardiaceae</taxon>
        <taxon>Pseudonocardia</taxon>
        <taxon>environmental samples</taxon>
    </lineage>
</organism>
<sequence length="34" mass="3297">GVAAGGSVGGRGAAARLAPAVRRPARRGRRARAA</sequence>
<gene>
    <name evidence="2" type="ORF">AVDCRST_MAG66-1504</name>
</gene>